<dbReference type="CDD" id="cd12087">
    <property type="entry name" value="TM_EGFR-like"/>
    <property type="match status" value="1"/>
</dbReference>
<evidence type="ECO:0000313" key="3">
    <source>
        <dbReference type="EMBL" id="KAK7680528.1"/>
    </source>
</evidence>
<proteinExistence type="predicted"/>
<feature type="compositionally biased region" description="Polar residues" evidence="1">
    <location>
        <begin position="518"/>
        <end position="528"/>
    </location>
</feature>
<feature type="compositionally biased region" description="Low complexity" evidence="1">
    <location>
        <begin position="272"/>
        <end position="289"/>
    </location>
</feature>
<keyword evidence="2" id="KW-1133">Transmembrane helix</keyword>
<evidence type="ECO:0000256" key="1">
    <source>
        <dbReference type="SAM" id="MobiDB-lite"/>
    </source>
</evidence>
<feature type="compositionally biased region" description="Low complexity" evidence="1">
    <location>
        <begin position="393"/>
        <end position="409"/>
    </location>
</feature>
<comment type="caution">
    <text evidence="3">The sequence shown here is derived from an EMBL/GenBank/DDBJ whole genome shotgun (WGS) entry which is preliminary data.</text>
</comment>
<feature type="region of interest" description="Disordered" evidence="1">
    <location>
        <begin position="391"/>
        <end position="450"/>
    </location>
</feature>
<dbReference type="Proteomes" id="UP001385951">
    <property type="component" value="Unassembled WGS sequence"/>
</dbReference>
<organism evidence="3 4">
    <name type="scientific">Cerrena zonata</name>
    <dbReference type="NCBI Taxonomy" id="2478898"/>
    <lineage>
        <taxon>Eukaryota</taxon>
        <taxon>Fungi</taxon>
        <taxon>Dikarya</taxon>
        <taxon>Basidiomycota</taxon>
        <taxon>Agaricomycotina</taxon>
        <taxon>Agaricomycetes</taxon>
        <taxon>Polyporales</taxon>
        <taxon>Cerrenaceae</taxon>
        <taxon>Cerrena</taxon>
    </lineage>
</organism>
<reference evidence="3 4" key="1">
    <citation type="submission" date="2022-09" db="EMBL/GenBank/DDBJ databases">
        <authorList>
            <person name="Palmer J.M."/>
        </authorList>
    </citation>
    <scope>NUCLEOTIDE SEQUENCE [LARGE SCALE GENOMIC DNA]</scope>
    <source>
        <strain evidence="3 4">DSM 7382</strain>
    </source>
</reference>
<evidence type="ECO:0000256" key="2">
    <source>
        <dbReference type="SAM" id="Phobius"/>
    </source>
</evidence>
<feature type="region of interest" description="Disordered" evidence="1">
    <location>
        <begin position="223"/>
        <end position="242"/>
    </location>
</feature>
<dbReference type="AlphaFoldDB" id="A0AAW0FFN7"/>
<feature type="region of interest" description="Disordered" evidence="1">
    <location>
        <begin position="481"/>
        <end position="538"/>
    </location>
</feature>
<evidence type="ECO:0000313" key="4">
    <source>
        <dbReference type="Proteomes" id="UP001385951"/>
    </source>
</evidence>
<feature type="region of interest" description="Disordered" evidence="1">
    <location>
        <begin position="156"/>
        <end position="215"/>
    </location>
</feature>
<gene>
    <name evidence="3" type="ORF">QCA50_016309</name>
</gene>
<keyword evidence="4" id="KW-1185">Reference proteome</keyword>
<protein>
    <submittedName>
        <fullName evidence="3">Uncharacterized protein</fullName>
    </submittedName>
</protein>
<sequence length="538" mass="55769">MPSIFRSHSQRAVRRSGHIVYGRADSLSPVSLDGTSSDSITLSSVSMQSSSSLLSSSLPSSSVSISSAVPLFCPSTHLVLNHQCRQLIQSINSHSFILTIVRNVFVILVGNSVSSVDNASTVTQSLNETTSSSTSSSSTNDPSVTSSTVSLGRFFGSSTSSSVTSSDITRSTTSIPTSTSETFISSSAPETSSSSTSVTSSTTIPKTTSPISSANAFIGPSIGNNASNPSSSSSASSSSTSSIPPGIPIIGTSIPTLIPGAPVTTLSAPVLAPTSTPSTSSSAFGTGSSIDQDFPTSQSHSKTPIILAGVFGSLGAFIILMVLLFLWKHRRVSGTSSPWGSPNSKMFPWRREAGLSLPIQMPTTTAQRQVPSAPVISRPLTTYSNGMLGPMASSTSLGSTSSHSTQSNTDVSPRLMLDTKRLTLQRLEGNPRYTLGSSPSDAGDDPFADPLAISRARGLRMEPSPTIRASDASSSVYSTSYAAPEASTSNTLPNPFSDPEASRSQGRGPTPSPRPWQQGVQGHASPSNLRYEYAGYAV</sequence>
<feature type="region of interest" description="Disordered" evidence="1">
    <location>
        <begin position="272"/>
        <end position="298"/>
    </location>
</feature>
<feature type="transmembrane region" description="Helical" evidence="2">
    <location>
        <begin position="305"/>
        <end position="327"/>
    </location>
</feature>
<accession>A0AAW0FFN7</accession>
<feature type="region of interest" description="Disordered" evidence="1">
    <location>
        <begin position="456"/>
        <end position="475"/>
    </location>
</feature>
<feature type="compositionally biased region" description="Low complexity" evidence="1">
    <location>
        <begin position="157"/>
        <end position="213"/>
    </location>
</feature>
<keyword evidence="2" id="KW-0472">Membrane</keyword>
<dbReference type="EMBL" id="JASBNA010000048">
    <property type="protein sequence ID" value="KAK7680528.1"/>
    <property type="molecule type" value="Genomic_DNA"/>
</dbReference>
<name>A0AAW0FFN7_9APHY</name>
<keyword evidence="2" id="KW-0812">Transmembrane</keyword>